<keyword evidence="5" id="KW-1185">Reference proteome</keyword>
<evidence type="ECO:0000313" key="5">
    <source>
        <dbReference type="Proteomes" id="UP000747542"/>
    </source>
</evidence>
<dbReference type="Proteomes" id="UP000747542">
    <property type="component" value="Unassembled WGS sequence"/>
</dbReference>
<dbReference type="PANTHER" id="PTHR12236">
    <property type="entry name" value="STRUCTURAL CONTITUENT OF CUTICLE"/>
    <property type="match status" value="1"/>
</dbReference>
<comment type="caution">
    <text evidence="4">The sequence shown here is derived from an EMBL/GenBank/DDBJ whole genome shotgun (WGS) entry which is preliminary data.</text>
</comment>
<dbReference type="GO" id="GO:0042302">
    <property type="term" value="F:structural constituent of cuticle"/>
    <property type="evidence" value="ECO:0007669"/>
    <property type="project" value="UniProtKB-UniRule"/>
</dbReference>
<feature type="non-terminal residue" evidence="4">
    <location>
        <position position="1"/>
    </location>
</feature>
<dbReference type="InterPro" id="IPR051217">
    <property type="entry name" value="Insect_Cuticle_Struc_Prot"/>
</dbReference>
<protein>
    <submittedName>
        <fullName evidence="4">Pro-resilin-like 144</fullName>
    </submittedName>
</protein>
<evidence type="ECO:0000256" key="3">
    <source>
        <dbReference type="SAM" id="MobiDB-lite"/>
    </source>
</evidence>
<accession>A0A8J5JSY3</accession>
<sequence>NLTCPSPTPQPGPLHPQPGPPHRPHLSTINQQPSDTHTLSRPTILHYQKPSAYDYVVHDDYTGTHFGHSETRDHYLTQGRYYVHLPDRRLQTVTYYADQTGYHPTVTYEGETTYHTPEPTHYALQNPIDTPRTTYLQF</sequence>
<dbReference type="GO" id="GO:0005615">
    <property type="term" value="C:extracellular space"/>
    <property type="evidence" value="ECO:0007669"/>
    <property type="project" value="TreeGrafter"/>
</dbReference>
<proteinExistence type="predicted"/>
<reference evidence="4" key="1">
    <citation type="journal article" date="2021" name="Sci. Adv.">
        <title>The American lobster genome reveals insights on longevity, neural, and immune adaptations.</title>
        <authorList>
            <person name="Polinski J.M."/>
            <person name="Zimin A.V."/>
            <person name="Clark K.F."/>
            <person name="Kohn A.B."/>
            <person name="Sadowski N."/>
            <person name="Timp W."/>
            <person name="Ptitsyn A."/>
            <person name="Khanna P."/>
            <person name="Romanova D.Y."/>
            <person name="Williams P."/>
            <person name="Greenwood S.J."/>
            <person name="Moroz L.L."/>
            <person name="Walt D.R."/>
            <person name="Bodnar A.G."/>
        </authorList>
    </citation>
    <scope>NUCLEOTIDE SEQUENCE</scope>
    <source>
        <strain evidence="4">GMGI-L3</strain>
    </source>
</reference>
<dbReference type="InterPro" id="IPR000618">
    <property type="entry name" value="Insect_cuticle"/>
</dbReference>
<dbReference type="EMBL" id="JAHLQT010029263">
    <property type="protein sequence ID" value="KAG7161478.1"/>
    <property type="molecule type" value="Genomic_DNA"/>
</dbReference>
<evidence type="ECO:0000256" key="2">
    <source>
        <dbReference type="PROSITE-ProRule" id="PRU00497"/>
    </source>
</evidence>
<feature type="compositionally biased region" description="Polar residues" evidence="3">
    <location>
        <begin position="28"/>
        <end position="38"/>
    </location>
</feature>
<feature type="compositionally biased region" description="Pro residues" evidence="3">
    <location>
        <begin position="1"/>
        <end position="21"/>
    </location>
</feature>
<dbReference type="Pfam" id="PF00379">
    <property type="entry name" value="Chitin_bind_4"/>
    <property type="match status" value="1"/>
</dbReference>
<dbReference type="PROSITE" id="PS51155">
    <property type="entry name" value="CHIT_BIND_RR_2"/>
    <property type="match status" value="1"/>
</dbReference>
<gene>
    <name evidence="4" type="ORF">Hamer_G022847</name>
</gene>
<dbReference type="AlphaFoldDB" id="A0A8J5JSY3"/>
<organism evidence="4 5">
    <name type="scientific">Homarus americanus</name>
    <name type="common">American lobster</name>
    <dbReference type="NCBI Taxonomy" id="6706"/>
    <lineage>
        <taxon>Eukaryota</taxon>
        <taxon>Metazoa</taxon>
        <taxon>Ecdysozoa</taxon>
        <taxon>Arthropoda</taxon>
        <taxon>Crustacea</taxon>
        <taxon>Multicrustacea</taxon>
        <taxon>Malacostraca</taxon>
        <taxon>Eumalacostraca</taxon>
        <taxon>Eucarida</taxon>
        <taxon>Decapoda</taxon>
        <taxon>Pleocyemata</taxon>
        <taxon>Astacidea</taxon>
        <taxon>Nephropoidea</taxon>
        <taxon>Nephropidae</taxon>
        <taxon>Homarus</taxon>
    </lineage>
</organism>
<dbReference type="PANTHER" id="PTHR12236:SF79">
    <property type="entry name" value="CUTICULAR PROTEIN 50CB-RELATED"/>
    <property type="match status" value="1"/>
</dbReference>
<keyword evidence="1 2" id="KW-0193">Cuticle</keyword>
<dbReference type="GO" id="GO:0031012">
    <property type="term" value="C:extracellular matrix"/>
    <property type="evidence" value="ECO:0007669"/>
    <property type="project" value="TreeGrafter"/>
</dbReference>
<evidence type="ECO:0000256" key="1">
    <source>
        <dbReference type="ARBA" id="ARBA00022460"/>
    </source>
</evidence>
<name>A0A8J5JSY3_HOMAM</name>
<evidence type="ECO:0000313" key="4">
    <source>
        <dbReference type="EMBL" id="KAG7161478.1"/>
    </source>
</evidence>
<feature type="region of interest" description="Disordered" evidence="3">
    <location>
        <begin position="1"/>
        <end position="38"/>
    </location>
</feature>